<evidence type="ECO:0000313" key="9">
    <source>
        <dbReference type="Proteomes" id="UP001199469"/>
    </source>
</evidence>
<dbReference type="EMBL" id="JAJNDB010000008">
    <property type="protein sequence ID" value="MCD2197548.1"/>
    <property type="molecule type" value="Genomic_DNA"/>
</dbReference>
<dbReference type="InterPro" id="IPR049054">
    <property type="entry name" value="CN_hydtase_beta-like_N"/>
</dbReference>
<name>A0ABS8PHM9_9PSEU</name>
<evidence type="ECO:0000313" key="8">
    <source>
        <dbReference type="EMBL" id="MCD2197548.1"/>
    </source>
</evidence>
<evidence type="ECO:0000259" key="6">
    <source>
        <dbReference type="Pfam" id="PF02211"/>
    </source>
</evidence>
<dbReference type="Proteomes" id="UP001199469">
    <property type="component" value="Unassembled WGS sequence"/>
</dbReference>
<comment type="similarity">
    <text evidence="2 5">Belongs to the nitrile hydratase subunit beta family.</text>
</comment>
<organism evidence="8 9">
    <name type="scientific">Actinomycetospora endophytica</name>
    <dbReference type="NCBI Taxonomy" id="2291215"/>
    <lineage>
        <taxon>Bacteria</taxon>
        <taxon>Bacillati</taxon>
        <taxon>Actinomycetota</taxon>
        <taxon>Actinomycetes</taxon>
        <taxon>Pseudonocardiales</taxon>
        <taxon>Pseudonocardiaceae</taxon>
        <taxon>Actinomycetospora</taxon>
    </lineage>
</organism>
<dbReference type="Pfam" id="PF21006">
    <property type="entry name" value="NHase_beta_N"/>
    <property type="match status" value="1"/>
</dbReference>
<gene>
    <name evidence="8" type="primary">nthB</name>
    <name evidence="8" type="ORF">LQ327_29680</name>
</gene>
<dbReference type="NCBIfam" id="TIGR03888">
    <property type="entry name" value="nitrile_beta"/>
    <property type="match status" value="1"/>
</dbReference>
<evidence type="ECO:0000256" key="5">
    <source>
        <dbReference type="PIRNR" id="PIRNR001427"/>
    </source>
</evidence>
<dbReference type="Pfam" id="PF02211">
    <property type="entry name" value="NHase_beta_C"/>
    <property type="match status" value="1"/>
</dbReference>
<dbReference type="GO" id="GO:0018822">
    <property type="term" value="F:nitrile hydratase activity"/>
    <property type="evidence" value="ECO:0007669"/>
    <property type="project" value="UniProtKB-EC"/>
</dbReference>
<dbReference type="RefSeq" id="WP_230739658.1">
    <property type="nucleotide sequence ID" value="NZ_JAJNDB010000008.1"/>
</dbReference>
<proteinExistence type="inferred from homology"/>
<sequence length="235" mass="25738">MNGIHDLGGRDGLGAVAPPPPGVEPVWKAEWEKHAHTMFPLAFRAGYFGIDEFRFAMEQMDPVEYLSSAYYEHWLHAVEHYGVRAGAFDPAEIEKRAQYYLENPDAPLPDKQDPALVEFIEAVIPAGATAVRDTGKTAKFRVGDRVTVVADAPRGHTRKAAYVRGRTGVIELAHGEMIYPDSAGNSQGEAPEHVYTVLFTNEELWGADAAEPNGSVTFDVWEPYIVPAAAKESAA</sequence>
<dbReference type="InterPro" id="IPR042262">
    <property type="entry name" value="CN_hydtase_beta_C"/>
</dbReference>
<evidence type="ECO:0000256" key="4">
    <source>
        <dbReference type="ARBA" id="ARBA00044877"/>
    </source>
</evidence>
<keyword evidence="3 5" id="KW-0456">Lyase</keyword>
<protein>
    <recommendedName>
        <fullName evidence="5">Nitrile hydratase subunit beta</fullName>
        <shortName evidence="5">NHase</shortName>
        <ecNumber evidence="5">4.2.1.84</ecNumber>
    </recommendedName>
</protein>
<evidence type="ECO:0000256" key="1">
    <source>
        <dbReference type="ARBA" id="ARBA00004042"/>
    </source>
</evidence>
<dbReference type="EC" id="4.2.1.84" evidence="5"/>
<comment type="function">
    <text evidence="1 5">NHase catalyzes the hydration of various nitrile compounds to the corresponding amides.</text>
</comment>
<dbReference type="Gene3D" id="2.30.30.50">
    <property type="match status" value="1"/>
</dbReference>
<dbReference type="InterPro" id="IPR003168">
    <property type="entry name" value="Nitrile_hydratase_bsu"/>
</dbReference>
<feature type="domain" description="Nitrile hydratase beta subunit" evidence="6">
    <location>
        <begin position="131"/>
        <end position="225"/>
    </location>
</feature>
<dbReference type="PIRSF" id="PIRSF001427">
    <property type="entry name" value="NHase_beta"/>
    <property type="match status" value="1"/>
</dbReference>
<comment type="catalytic activity">
    <reaction evidence="4 5">
        <text>an aliphatic primary amide = an aliphatic nitrile + H2O</text>
        <dbReference type="Rhea" id="RHEA:12673"/>
        <dbReference type="ChEBI" id="CHEBI:15377"/>
        <dbReference type="ChEBI" id="CHEBI:65285"/>
        <dbReference type="ChEBI" id="CHEBI:80291"/>
        <dbReference type="EC" id="4.2.1.84"/>
    </reaction>
</comment>
<reference evidence="8 9" key="1">
    <citation type="submission" date="2021-11" db="EMBL/GenBank/DDBJ databases">
        <title>Draft genome sequence of Actinomycetospora sp. SF1 isolated from the rhizosphere soil.</title>
        <authorList>
            <person name="Duangmal K."/>
            <person name="Chantavorakit T."/>
        </authorList>
    </citation>
    <scope>NUCLEOTIDE SEQUENCE [LARGE SCALE GENOMIC DNA]</scope>
    <source>
        <strain evidence="8 9">TBRC 5722</strain>
    </source>
</reference>
<feature type="domain" description="Nitrile hydratase beta subunit-like N-terminal" evidence="7">
    <location>
        <begin position="1"/>
        <end position="111"/>
    </location>
</feature>
<keyword evidence="9" id="KW-1185">Reference proteome</keyword>
<dbReference type="InterPro" id="IPR008990">
    <property type="entry name" value="Elect_transpt_acc-like_dom_sf"/>
</dbReference>
<dbReference type="Gene3D" id="1.10.472.20">
    <property type="entry name" value="Nitrile hydratase, beta subunit"/>
    <property type="match status" value="1"/>
</dbReference>
<dbReference type="SUPFAM" id="SSF50090">
    <property type="entry name" value="Electron transport accessory proteins"/>
    <property type="match status" value="1"/>
</dbReference>
<evidence type="ECO:0000256" key="2">
    <source>
        <dbReference type="ARBA" id="ARBA00009098"/>
    </source>
</evidence>
<evidence type="ECO:0000256" key="3">
    <source>
        <dbReference type="ARBA" id="ARBA00023239"/>
    </source>
</evidence>
<evidence type="ECO:0000259" key="7">
    <source>
        <dbReference type="Pfam" id="PF21006"/>
    </source>
</evidence>
<dbReference type="InterPro" id="IPR024690">
    <property type="entry name" value="CN_hydtase_beta_dom_C"/>
</dbReference>
<accession>A0ABS8PHM9</accession>
<comment type="caution">
    <text evidence="8">The sequence shown here is derived from an EMBL/GenBank/DDBJ whole genome shotgun (WGS) entry which is preliminary data.</text>
</comment>